<organism evidence="6 7">
    <name type="scientific">Pelotomaculum propionicicum</name>
    <dbReference type="NCBI Taxonomy" id="258475"/>
    <lineage>
        <taxon>Bacteria</taxon>
        <taxon>Bacillati</taxon>
        <taxon>Bacillota</taxon>
        <taxon>Clostridia</taxon>
        <taxon>Eubacteriales</taxon>
        <taxon>Desulfotomaculaceae</taxon>
        <taxon>Pelotomaculum</taxon>
    </lineage>
</organism>
<dbReference type="PANTHER" id="PTHR32329:SF5">
    <property type="entry name" value="ACTIVATOR OF 2-HYDROXYACYL-COA DEHYDRATASE"/>
    <property type="match status" value="1"/>
</dbReference>
<evidence type="ECO:0000256" key="3">
    <source>
        <dbReference type="ARBA" id="ARBA00023004"/>
    </source>
</evidence>
<dbReference type="GO" id="GO:0016787">
    <property type="term" value="F:hydrolase activity"/>
    <property type="evidence" value="ECO:0007669"/>
    <property type="project" value="UniProtKB-KW"/>
</dbReference>
<protein>
    <submittedName>
        <fullName evidence="6">2-hydroxyisocaproyl-CoA dehydratase activator</fullName>
        <ecNumber evidence="6">3.-.-.-</ecNumber>
    </submittedName>
</protein>
<evidence type="ECO:0000256" key="2">
    <source>
        <dbReference type="ARBA" id="ARBA00022723"/>
    </source>
</evidence>
<comment type="cofactor">
    <cofactor evidence="1">
        <name>[4Fe-4S] cluster</name>
        <dbReference type="ChEBI" id="CHEBI:49883"/>
    </cofactor>
</comment>
<dbReference type="PANTHER" id="PTHR32329">
    <property type="entry name" value="BIFUNCTIONAL PROTEIN [INCLUDES 2-HYDROXYACYL-COA DEHYDRATASE (N-TER) AND ITS ACTIVATOR DOMAIN (C_TERM)-RELATED"/>
    <property type="match status" value="1"/>
</dbReference>
<keyword evidence="7" id="KW-1185">Reference proteome</keyword>
<proteinExistence type="predicted"/>
<sequence length="257" mass="27204">MFAGIDLGSRSVKVALRDEHNTLKLDKFDTMEFYRKYGGTSGGEFALDIEATGLPAAGQTITATGYGRHTVKVKGARVIPEIKAHVLGAICLTGLADFTLLDLGGQDSKVALVRGNRMVDFMTNDKCAASTGRYLENMAAALNISLEELSRHHQSPAELVSTCAIFGESELIGKVVEGYSVASLAAGVNHSIFKRILPMLVKLPSEKIVFTGGVAYNQALVQIIKDNTAASVVVPENPEFAGAIGCCADAGGIWQAV</sequence>
<dbReference type="OrthoDB" id="9778513at2"/>
<dbReference type="InterPro" id="IPR043129">
    <property type="entry name" value="ATPase_NBD"/>
</dbReference>
<keyword evidence="2" id="KW-0479">Metal-binding</keyword>
<accession>A0A4Y7RQT0</accession>
<dbReference type="CDD" id="cd24109">
    <property type="entry name" value="ASKHA_NBD_YjiL-like"/>
    <property type="match status" value="1"/>
</dbReference>
<dbReference type="InterPro" id="IPR051805">
    <property type="entry name" value="Dehydratase_Activator_Redct"/>
</dbReference>
<gene>
    <name evidence="6" type="primary">hadI_3</name>
    <name evidence="6" type="ORF">Pmgp_02197</name>
</gene>
<dbReference type="SUPFAM" id="SSF53067">
    <property type="entry name" value="Actin-like ATPase domain"/>
    <property type="match status" value="1"/>
</dbReference>
<dbReference type="GO" id="GO:0051536">
    <property type="term" value="F:iron-sulfur cluster binding"/>
    <property type="evidence" value="ECO:0007669"/>
    <property type="project" value="UniProtKB-KW"/>
</dbReference>
<dbReference type="EC" id="3.-.-.-" evidence="6"/>
<dbReference type="Gene3D" id="3.30.420.40">
    <property type="match status" value="2"/>
</dbReference>
<evidence type="ECO:0000313" key="7">
    <source>
        <dbReference type="Proteomes" id="UP000297597"/>
    </source>
</evidence>
<dbReference type="Proteomes" id="UP000297597">
    <property type="component" value="Unassembled WGS sequence"/>
</dbReference>
<dbReference type="AlphaFoldDB" id="A0A4Y7RQT0"/>
<dbReference type="GO" id="GO:0046872">
    <property type="term" value="F:metal ion binding"/>
    <property type="evidence" value="ECO:0007669"/>
    <property type="project" value="UniProtKB-KW"/>
</dbReference>
<keyword evidence="3" id="KW-0408">Iron</keyword>
<dbReference type="InterPro" id="IPR008275">
    <property type="entry name" value="CoA_E_activase_dom"/>
</dbReference>
<dbReference type="RefSeq" id="WP_134214030.1">
    <property type="nucleotide sequence ID" value="NZ_QFFZ01000023.1"/>
</dbReference>
<feature type="domain" description="ATPase BadF/BadG/BcrA/BcrD type" evidence="5">
    <location>
        <begin position="4"/>
        <end position="245"/>
    </location>
</feature>
<dbReference type="InterPro" id="IPR002731">
    <property type="entry name" value="ATPase_BadF"/>
</dbReference>
<dbReference type="Pfam" id="PF01869">
    <property type="entry name" value="BcrAD_BadFG"/>
    <property type="match status" value="1"/>
</dbReference>
<evidence type="ECO:0000256" key="4">
    <source>
        <dbReference type="ARBA" id="ARBA00023014"/>
    </source>
</evidence>
<keyword evidence="6" id="KW-0378">Hydrolase</keyword>
<keyword evidence="4" id="KW-0411">Iron-sulfur</keyword>
<evidence type="ECO:0000256" key="1">
    <source>
        <dbReference type="ARBA" id="ARBA00001966"/>
    </source>
</evidence>
<reference evidence="6 7" key="1">
    <citation type="journal article" date="2018" name="Environ. Microbiol.">
        <title>Novel energy conservation strategies and behaviour of Pelotomaculum schinkii driving syntrophic propionate catabolism.</title>
        <authorList>
            <person name="Hidalgo-Ahumada C.A.P."/>
            <person name="Nobu M.K."/>
            <person name="Narihiro T."/>
            <person name="Tamaki H."/>
            <person name="Liu W.T."/>
            <person name="Kamagata Y."/>
            <person name="Stams A.J.M."/>
            <person name="Imachi H."/>
            <person name="Sousa D.Z."/>
        </authorList>
    </citation>
    <scope>NUCLEOTIDE SEQUENCE [LARGE SCALE GENOMIC DNA]</scope>
    <source>
        <strain evidence="6 7">MGP</strain>
    </source>
</reference>
<dbReference type="EMBL" id="QFFZ01000023">
    <property type="protein sequence ID" value="TEB10617.1"/>
    <property type="molecule type" value="Genomic_DNA"/>
</dbReference>
<evidence type="ECO:0000313" key="6">
    <source>
        <dbReference type="EMBL" id="TEB10617.1"/>
    </source>
</evidence>
<name>A0A4Y7RQT0_9FIRM</name>
<evidence type="ECO:0000259" key="5">
    <source>
        <dbReference type="Pfam" id="PF01869"/>
    </source>
</evidence>
<dbReference type="NCBIfam" id="TIGR00241">
    <property type="entry name" value="CoA_E_activ"/>
    <property type="match status" value="1"/>
</dbReference>
<comment type="caution">
    <text evidence="6">The sequence shown here is derived from an EMBL/GenBank/DDBJ whole genome shotgun (WGS) entry which is preliminary data.</text>
</comment>